<gene>
    <name evidence="3" type="primary">LOC105032257</name>
</gene>
<dbReference type="GeneID" id="105032257"/>
<dbReference type="FunCoup" id="A0A6I9Q928">
    <property type="interactions" value="762"/>
</dbReference>
<dbReference type="PANTHER" id="PTHR34049:SF1">
    <property type="entry name" value="F-BOX PROTEIN SKIP27"/>
    <property type="match status" value="1"/>
</dbReference>
<sequence length="169" mass="18911">MAVGQVRHEESVTTGLKFVPRTRILGRKRIVISNNLDSSNLSSPLSGPLQKKMERSNRIEFLPQDVLVRILCKVNYSDLKELLLVSKFVHGATLIAKEVHFAFTTPSSKPVFGRERHMGDIDSEVSEEAPKQLRVAKSRVDRKTLSSIAVALFTSPEEQWPKNGLAAEM</sequence>
<organism evidence="2 3">
    <name type="scientific">Elaeis guineensis var. tenera</name>
    <name type="common">Oil palm</name>
    <dbReference type="NCBI Taxonomy" id="51953"/>
    <lineage>
        <taxon>Eukaryota</taxon>
        <taxon>Viridiplantae</taxon>
        <taxon>Streptophyta</taxon>
        <taxon>Embryophyta</taxon>
        <taxon>Tracheophyta</taxon>
        <taxon>Spermatophyta</taxon>
        <taxon>Magnoliopsida</taxon>
        <taxon>Liliopsida</taxon>
        <taxon>Arecaceae</taxon>
        <taxon>Arecoideae</taxon>
        <taxon>Cocoseae</taxon>
        <taxon>Elaeidinae</taxon>
        <taxon>Elaeis</taxon>
    </lineage>
</organism>
<dbReference type="InterPro" id="IPR001810">
    <property type="entry name" value="F-box_dom"/>
</dbReference>
<dbReference type="PROSITE" id="PS50181">
    <property type="entry name" value="FBOX"/>
    <property type="match status" value="1"/>
</dbReference>
<feature type="domain" description="F-box" evidence="1">
    <location>
        <begin position="56"/>
        <end position="104"/>
    </location>
</feature>
<proteinExistence type="predicted"/>
<dbReference type="PANTHER" id="PTHR34049">
    <property type="entry name" value="F-BOX PROTEIN SKIP27"/>
    <property type="match status" value="1"/>
</dbReference>
<evidence type="ECO:0000313" key="2">
    <source>
        <dbReference type="Proteomes" id="UP000504607"/>
    </source>
</evidence>
<dbReference type="OrthoDB" id="786450at2759"/>
<dbReference type="Proteomes" id="UP000504607">
    <property type="component" value="Chromosome 1"/>
</dbReference>
<protein>
    <submittedName>
        <fullName evidence="3">F-box protein SKIP27</fullName>
    </submittedName>
</protein>
<dbReference type="InParanoid" id="A0A6I9Q928"/>
<dbReference type="RefSeq" id="XP_010904959.1">
    <property type="nucleotide sequence ID" value="XM_010906657.3"/>
</dbReference>
<dbReference type="KEGG" id="egu:105032257"/>
<reference evidence="3" key="1">
    <citation type="submission" date="2025-08" db="UniProtKB">
        <authorList>
            <consortium name="RefSeq"/>
        </authorList>
    </citation>
    <scope>IDENTIFICATION</scope>
</reference>
<dbReference type="AlphaFoldDB" id="A0A6I9Q928"/>
<evidence type="ECO:0000259" key="1">
    <source>
        <dbReference type="PROSITE" id="PS50181"/>
    </source>
</evidence>
<keyword evidence="2" id="KW-1185">Reference proteome</keyword>
<accession>A0A6I9Q928</accession>
<dbReference type="InterPro" id="IPR045286">
    <property type="entry name" value="FBS1-like"/>
</dbReference>
<name>A0A6I9Q928_ELAGV</name>
<evidence type="ECO:0000313" key="3">
    <source>
        <dbReference type="RefSeq" id="XP_010904959.1"/>
    </source>
</evidence>